<reference evidence="3" key="1">
    <citation type="submission" date="2016-10" db="EMBL/GenBank/DDBJ databases">
        <authorList>
            <person name="Varghese N."/>
            <person name="Submissions S."/>
        </authorList>
    </citation>
    <scope>NUCLEOTIDE SEQUENCE [LARGE SCALE GENOMIC DNA]</scope>
    <source>
        <strain evidence="3">XJ109</strain>
    </source>
</reference>
<protein>
    <submittedName>
        <fullName evidence="2">Uncharacterized protein</fullName>
    </submittedName>
</protein>
<accession>A0A1I4U1I8</accession>
<evidence type="ECO:0000256" key="1">
    <source>
        <dbReference type="SAM" id="SignalP"/>
    </source>
</evidence>
<sequence length="133" mass="15276">MRTFITYLLSALFLLFFAETKVLASTQNSQVNFTSQTVLHDFSTTNHAEKCVESKFTSTSLISQLQELSPSIEQSDDDIQLSDKIDLDTCVKLLSIVLVLHLTLKGLRKKRFFYNKTIKFSSCKYILLRTIRI</sequence>
<gene>
    <name evidence="2" type="ORF">SAMN05421738_10328</name>
</gene>
<dbReference type="Proteomes" id="UP000199149">
    <property type="component" value="Unassembled WGS sequence"/>
</dbReference>
<proteinExistence type="predicted"/>
<evidence type="ECO:0000313" key="3">
    <source>
        <dbReference type="Proteomes" id="UP000199149"/>
    </source>
</evidence>
<keyword evidence="3" id="KW-1185">Reference proteome</keyword>
<evidence type="ECO:0000313" key="2">
    <source>
        <dbReference type="EMBL" id="SFM82892.1"/>
    </source>
</evidence>
<dbReference type="RefSeq" id="WP_092906536.1">
    <property type="nucleotide sequence ID" value="NZ_FOUZ01000003.1"/>
</dbReference>
<feature type="signal peptide" evidence="1">
    <location>
        <begin position="1"/>
        <end position="24"/>
    </location>
</feature>
<dbReference type="OrthoDB" id="1448038at2"/>
<keyword evidence="1" id="KW-0732">Signal</keyword>
<organism evidence="2 3">
    <name type="scientific">Algoriella xinjiangensis</name>
    <dbReference type="NCBI Taxonomy" id="684065"/>
    <lineage>
        <taxon>Bacteria</taxon>
        <taxon>Pseudomonadati</taxon>
        <taxon>Bacteroidota</taxon>
        <taxon>Flavobacteriia</taxon>
        <taxon>Flavobacteriales</taxon>
        <taxon>Weeksellaceae</taxon>
        <taxon>Algoriella</taxon>
    </lineage>
</organism>
<name>A0A1I4U1I8_9FLAO</name>
<feature type="chain" id="PRO_5011687785" evidence="1">
    <location>
        <begin position="25"/>
        <end position="133"/>
    </location>
</feature>
<dbReference type="AlphaFoldDB" id="A0A1I4U1I8"/>
<dbReference type="STRING" id="684065.SAMN05421738_10328"/>
<dbReference type="EMBL" id="FOUZ01000003">
    <property type="protein sequence ID" value="SFM82892.1"/>
    <property type="molecule type" value="Genomic_DNA"/>
</dbReference>